<gene>
    <name evidence="3" type="ORF">FPZ49_15890</name>
</gene>
<reference evidence="3 4" key="1">
    <citation type="submission" date="2019-07" db="EMBL/GenBank/DDBJ databases">
        <authorList>
            <person name="Kim J."/>
        </authorList>
    </citation>
    <scope>NUCLEOTIDE SEQUENCE [LARGE SCALE GENOMIC DNA]</scope>
    <source>
        <strain evidence="3 4">JC52</strain>
    </source>
</reference>
<dbReference type="InterPro" id="IPR055235">
    <property type="entry name" value="ASD1_cat"/>
</dbReference>
<dbReference type="Gene3D" id="3.20.20.80">
    <property type="entry name" value="Glycosidases"/>
    <property type="match status" value="1"/>
</dbReference>
<evidence type="ECO:0000256" key="1">
    <source>
        <dbReference type="ARBA" id="ARBA00004881"/>
    </source>
</evidence>
<keyword evidence="4" id="KW-1185">Reference proteome</keyword>
<accession>A0A559KA40</accession>
<comment type="caution">
    <text evidence="3">The sequence shown here is derived from an EMBL/GenBank/DDBJ whole genome shotgun (WGS) entry which is preliminary data.</text>
</comment>
<dbReference type="Pfam" id="PF22848">
    <property type="entry name" value="ASD1_dom"/>
    <property type="match status" value="1"/>
</dbReference>
<dbReference type="GO" id="GO:0000272">
    <property type="term" value="P:polysaccharide catabolic process"/>
    <property type="evidence" value="ECO:0007669"/>
    <property type="project" value="TreeGrafter"/>
</dbReference>
<dbReference type="InterPro" id="IPR013780">
    <property type="entry name" value="Glyco_hydro_b"/>
</dbReference>
<protein>
    <recommendedName>
        <fullName evidence="2">Alpha-L-arabinofuranosidase 1 catalytic domain-containing protein</fullName>
    </recommendedName>
</protein>
<dbReference type="SUPFAM" id="SSF51011">
    <property type="entry name" value="Glycosyl hydrolase domain"/>
    <property type="match status" value="1"/>
</dbReference>
<dbReference type="OrthoDB" id="9758333at2"/>
<name>A0A559KA40_9BACL</name>
<dbReference type="SUPFAM" id="SSF51445">
    <property type="entry name" value="(Trans)glycosidases"/>
    <property type="match status" value="1"/>
</dbReference>
<dbReference type="PANTHER" id="PTHR43576:SF2">
    <property type="entry name" value="INTRACELLULAR EXO-ALPHA-L-ARABINOFURANOSIDASE 2"/>
    <property type="match status" value="1"/>
</dbReference>
<evidence type="ECO:0000313" key="3">
    <source>
        <dbReference type="EMBL" id="TVY08963.1"/>
    </source>
</evidence>
<comment type="pathway">
    <text evidence="1">Glycan metabolism.</text>
</comment>
<proteinExistence type="predicted"/>
<dbReference type="RefSeq" id="WP_144848355.1">
    <property type="nucleotide sequence ID" value="NZ_VNJI01000018.1"/>
</dbReference>
<dbReference type="EMBL" id="VNJI01000018">
    <property type="protein sequence ID" value="TVY08963.1"/>
    <property type="molecule type" value="Genomic_DNA"/>
</dbReference>
<dbReference type="PANTHER" id="PTHR43576">
    <property type="entry name" value="ALPHA-L-ARABINOFURANOSIDASE C-RELATED"/>
    <property type="match status" value="1"/>
</dbReference>
<evidence type="ECO:0000313" key="4">
    <source>
        <dbReference type="Proteomes" id="UP000317036"/>
    </source>
</evidence>
<evidence type="ECO:0000259" key="2">
    <source>
        <dbReference type="Pfam" id="PF22848"/>
    </source>
</evidence>
<dbReference type="AlphaFoldDB" id="A0A559KA40"/>
<sequence>MGLRIQLGPEAGAASSWQVDKRIFGKFFETNGRDTYPGIIDDCIANGSFEHWHSKRKKDGTNLPWTMRTEIMYRDTPVTPGLAYPWEPVSAGEAAYEQLQGGMHGKAGWKTYQRIGLAKGTGAAGIAQRITLADERTLEYRLQVYARCVADSSVRLRATIEEMSSGVKLSVGSVALTGEWTRYELNMTLDRASTDRYKASPFGEYKLSLVAEGDGGGCEVDLDWVMLMAADAVEGVFNPTTLQLLQQYHVTTIRWGGNYANEYNWKDGIGPWLTRPVKENLNWGGLEPNYFGTNEFLRFCRLAGVEPFLNVGFSYDLPPELAAEWVEYVNGDTTTPMGRLRAEHGYPEPWGVQLWQVGNESYGDYQFGYTSSIDFAQRIQTYYTLMKKADPSITIIMAGADPMYVDYSEIPGQPPIWNQRLLENAGTAYIDGLDIHQYTRGIRDEGLRQTWLKANDADPVFYNQVLVSYPTQYEVLLQELKALAKGYGFDAIPLDIGEWNLEPETNADWPKAEYETMAHACYVASMLNTFIRQGDAVKYAYQRDNTLYYRAYPVDMRPVNPGNDTSRFYAEPFLRTDTSWRLLPLDTEGTGFAMPQTWVRIRPMAHIPHVDAAAVISDREDEIILFAVNRDLKDAQPLEIHGGEWLNEASASMLLQSSEDPLARHEDWYEQSGYRMTETNVAFTAEGRLALQLPAGSVARLSIRLALSNRTEGERA</sequence>
<dbReference type="Gene3D" id="2.60.40.1180">
    <property type="entry name" value="Golgi alpha-mannosidase II"/>
    <property type="match status" value="1"/>
</dbReference>
<dbReference type="InterPro" id="IPR017853">
    <property type="entry name" value="GH"/>
</dbReference>
<dbReference type="Proteomes" id="UP000317036">
    <property type="component" value="Unassembled WGS sequence"/>
</dbReference>
<organism evidence="3 4">
    <name type="scientific">Paenibacillus cremeus</name>
    <dbReference type="NCBI Taxonomy" id="2163881"/>
    <lineage>
        <taxon>Bacteria</taxon>
        <taxon>Bacillati</taxon>
        <taxon>Bacillota</taxon>
        <taxon>Bacilli</taxon>
        <taxon>Bacillales</taxon>
        <taxon>Paenibacillaceae</taxon>
        <taxon>Paenibacillus</taxon>
    </lineage>
</organism>
<feature type="domain" description="Alpha-L-arabinofuranosidase 1 catalytic" evidence="2">
    <location>
        <begin position="245"/>
        <end position="402"/>
    </location>
</feature>